<evidence type="ECO:0000313" key="1">
    <source>
        <dbReference type="EMBL" id="MPL95071.1"/>
    </source>
</evidence>
<accession>A0A644VUJ8</accession>
<gene>
    <name evidence="1" type="ORF">SDC9_41234</name>
</gene>
<dbReference type="AlphaFoldDB" id="A0A644VUJ8"/>
<reference evidence="1" key="1">
    <citation type="submission" date="2019-08" db="EMBL/GenBank/DDBJ databases">
        <authorList>
            <person name="Kucharzyk K."/>
            <person name="Murdoch R.W."/>
            <person name="Higgins S."/>
            <person name="Loffler F."/>
        </authorList>
    </citation>
    <scope>NUCLEOTIDE SEQUENCE</scope>
</reference>
<name>A0A644VUJ8_9ZZZZ</name>
<protein>
    <submittedName>
        <fullName evidence="1">Uncharacterized protein</fullName>
    </submittedName>
</protein>
<sequence>MEEVFAGGLLRCAMKYLVVTDEQLYSQLISAGYKLLNTRKSLDQNKVYTFEIDETKPLCFDISDVSVRQKCVLTNKLTMTF</sequence>
<proteinExistence type="predicted"/>
<comment type="caution">
    <text evidence="1">The sequence shown here is derived from an EMBL/GenBank/DDBJ whole genome shotgun (WGS) entry which is preliminary data.</text>
</comment>
<dbReference type="EMBL" id="VSSQ01000453">
    <property type="protein sequence ID" value="MPL95071.1"/>
    <property type="molecule type" value="Genomic_DNA"/>
</dbReference>
<organism evidence="1">
    <name type="scientific">bioreactor metagenome</name>
    <dbReference type="NCBI Taxonomy" id="1076179"/>
    <lineage>
        <taxon>unclassified sequences</taxon>
        <taxon>metagenomes</taxon>
        <taxon>ecological metagenomes</taxon>
    </lineage>
</organism>